<dbReference type="GO" id="GO:0016114">
    <property type="term" value="P:terpenoid biosynthetic process"/>
    <property type="evidence" value="ECO:0007669"/>
    <property type="project" value="InterPro"/>
</dbReference>
<evidence type="ECO:0000256" key="1">
    <source>
        <dbReference type="ARBA" id="ARBA00022723"/>
    </source>
</evidence>
<comment type="caution">
    <text evidence="3">The sequence shown here is derived from an EMBL/GenBank/DDBJ whole genome shotgun (WGS) entry which is preliminary data.</text>
</comment>
<dbReference type="Proteomes" id="UP000222542">
    <property type="component" value="Unassembled WGS sequence"/>
</dbReference>
<reference evidence="3 4" key="1">
    <citation type="journal article" date="2014" name="Nat. Genet.">
        <title>Genome sequence of the hot pepper provides insights into the evolution of pungency in Capsicum species.</title>
        <authorList>
            <person name="Kim S."/>
            <person name="Park M."/>
            <person name="Yeom S.I."/>
            <person name="Kim Y.M."/>
            <person name="Lee J.M."/>
            <person name="Lee H.A."/>
            <person name="Seo E."/>
            <person name="Choi J."/>
            <person name="Cheong K."/>
            <person name="Kim K.T."/>
            <person name="Jung K."/>
            <person name="Lee G.W."/>
            <person name="Oh S.K."/>
            <person name="Bae C."/>
            <person name="Kim S.B."/>
            <person name="Lee H.Y."/>
            <person name="Kim S.Y."/>
            <person name="Kim M.S."/>
            <person name="Kang B.C."/>
            <person name="Jo Y.D."/>
            <person name="Yang H.B."/>
            <person name="Jeong H.J."/>
            <person name="Kang W.H."/>
            <person name="Kwon J.K."/>
            <person name="Shin C."/>
            <person name="Lim J.Y."/>
            <person name="Park J.H."/>
            <person name="Huh J.H."/>
            <person name="Kim J.S."/>
            <person name="Kim B.D."/>
            <person name="Cohen O."/>
            <person name="Paran I."/>
            <person name="Suh M.C."/>
            <person name="Lee S.B."/>
            <person name="Kim Y.K."/>
            <person name="Shin Y."/>
            <person name="Noh S.J."/>
            <person name="Park J."/>
            <person name="Seo Y.S."/>
            <person name="Kwon S.Y."/>
            <person name="Kim H.A."/>
            <person name="Park J.M."/>
            <person name="Kim H.J."/>
            <person name="Choi S.B."/>
            <person name="Bosland P.W."/>
            <person name="Reeves G."/>
            <person name="Jo S.H."/>
            <person name="Lee B.W."/>
            <person name="Cho H.T."/>
            <person name="Choi H.S."/>
            <person name="Lee M.S."/>
            <person name="Yu Y."/>
            <person name="Do Choi Y."/>
            <person name="Park B.S."/>
            <person name="van Deynze A."/>
            <person name="Ashrafi H."/>
            <person name="Hill T."/>
            <person name="Kim W.T."/>
            <person name="Pai H.S."/>
            <person name="Ahn H.K."/>
            <person name="Yeam I."/>
            <person name="Giovannoni J.J."/>
            <person name="Rose J.K."/>
            <person name="Sorensen I."/>
            <person name="Lee S.J."/>
            <person name="Kim R.W."/>
            <person name="Choi I.Y."/>
            <person name="Choi B.S."/>
            <person name="Lim J.S."/>
            <person name="Lee Y.H."/>
            <person name="Choi D."/>
        </authorList>
    </citation>
    <scope>NUCLEOTIDE SEQUENCE [LARGE SCALE GENOMIC DNA]</scope>
    <source>
        <strain evidence="4">cv. CM334</strain>
    </source>
</reference>
<proteinExistence type="predicted"/>
<dbReference type="GO" id="GO:0010333">
    <property type="term" value="F:terpene synthase activity"/>
    <property type="evidence" value="ECO:0007669"/>
    <property type="project" value="InterPro"/>
</dbReference>
<sequence>MKNLIRAYLQEAKWYHEKKIPTMEQYMKNGISTYFLVSIGKVATKDAFDWIATEPSIVVAASLIGRLFNDLKSYEEEQKRGDVASAVECYMNEYSVTKEEAYLK</sequence>
<dbReference type="PANTHER" id="PTHR31225:SF209">
    <property type="entry name" value="TERPENE SYNTHASE 17"/>
    <property type="match status" value="1"/>
</dbReference>
<evidence type="ECO:0000259" key="2">
    <source>
        <dbReference type="Pfam" id="PF03936"/>
    </source>
</evidence>
<keyword evidence="4" id="KW-1185">Reference proteome</keyword>
<dbReference type="GO" id="GO:0000287">
    <property type="term" value="F:magnesium ion binding"/>
    <property type="evidence" value="ECO:0007669"/>
    <property type="project" value="InterPro"/>
</dbReference>
<dbReference type="SMR" id="A0A2G2YUG6"/>
<keyword evidence="1" id="KW-0479">Metal-binding</keyword>
<dbReference type="SUPFAM" id="SSF48576">
    <property type="entry name" value="Terpenoid synthases"/>
    <property type="match status" value="1"/>
</dbReference>
<dbReference type="OMA" id="LASCIQI"/>
<dbReference type="STRING" id="4072.A0A2G2YUG6"/>
<dbReference type="EMBL" id="AYRZ02000009">
    <property type="protein sequence ID" value="PHT73285.1"/>
    <property type="molecule type" value="Genomic_DNA"/>
</dbReference>
<dbReference type="Pfam" id="PF03936">
    <property type="entry name" value="Terpene_synth_C"/>
    <property type="match status" value="1"/>
</dbReference>
<feature type="domain" description="Terpene synthase metal-binding" evidence="2">
    <location>
        <begin position="1"/>
        <end position="102"/>
    </location>
</feature>
<dbReference type="InterPro" id="IPR008949">
    <property type="entry name" value="Isoprenoid_synthase_dom_sf"/>
</dbReference>
<dbReference type="PANTHER" id="PTHR31225">
    <property type="entry name" value="OS04G0344100 PROTEIN-RELATED"/>
    <property type="match status" value="1"/>
</dbReference>
<organism evidence="3 4">
    <name type="scientific">Capsicum annuum</name>
    <name type="common">Capsicum pepper</name>
    <dbReference type="NCBI Taxonomy" id="4072"/>
    <lineage>
        <taxon>Eukaryota</taxon>
        <taxon>Viridiplantae</taxon>
        <taxon>Streptophyta</taxon>
        <taxon>Embryophyta</taxon>
        <taxon>Tracheophyta</taxon>
        <taxon>Spermatophyta</taxon>
        <taxon>Magnoliopsida</taxon>
        <taxon>eudicotyledons</taxon>
        <taxon>Gunneridae</taxon>
        <taxon>Pentapetalae</taxon>
        <taxon>asterids</taxon>
        <taxon>lamiids</taxon>
        <taxon>Solanales</taxon>
        <taxon>Solanaceae</taxon>
        <taxon>Solanoideae</taxon>
        <taxon>Capsiceae</taxon>
        <taxon>Capsicum</taxon>
    </lineage>
</organism>
<dbReference type="InterPro" id="IPR050148">
    <property type="entry name" value="Terpene_synthase-like"/>
</dbReference>
<evidence type="ECO:0000313" key="4">
    <source>
        <dbReference type="Proteomes" id="UP000222542"/>
    </source>
</evidence>
<dbReference type="AlphaFoldDB" id="A0A2G2YUG6"/>
<accession>A0A2G2YUG6</accession>
<gene>
    <name evidence="3" type="ORF">T459_24070</name>
</gene>
<evidence type="ECO:0000313" key="3">
    <source>
        <dbReference type="EMBL" id="PHT73285.1"/>
    </source>
</evidence>
<dbReference type="InterPro" id="IPR005630">
    <property type="entry name" value="Terpene_synthase_metal-bd"/>
</dbReference>
<name>A0A2G2YUG6_CAPAN</name>
<reference evidence="3 4" key="2">
    <citation type="journal article" date="2017" name="Genome Biol.">
        <title>New reference genome sequences of hot pepper reveal the massive evolution of plant disease-resistance genes by retroduplication.</title>
        <authorList>
            <person name="Kim S."/>
            <person name="Park J."/>
            <person name="Yeom S.I."/>
            <person name="Kim Y.M."/>
            <person name="Seo E."/>
            <person name="Kim K.T."/>
            <person name="Kim M.S."/>
            <person name="Lee J.M."/>
            <person name="Cheong K."/>
            <person name="Shin H.S."/>
            <person name="Kim S.B."/>
            <person name="Han K."/>
            <person name="Lee J."/>
            <person name="Park M."/>
            <person name="Lee H.A."/>
            <person name="Lee H.Y."/>
            <person name="Lee Y."/>
            <person name="Oh S."/>
            <person name="Lee J.H."/>
            <person name="Choi E."/>
            <person name="Choi E."/>
            <person name="Lee S.E."/>
            <person name="Jeon J."/>
            <person name="Kim H."/>
            <person name="Choi G."/>
            <person name="Song H."/>
            <person name="Lee J."/>
            <person name="Lee S.C."/>
            <person name="Kwon J.K."/>
            <person name="Lee H.Y."/>
            <person name="Koo N."/>
            <person name="Hong Y."/>
            <person name="Kim R.W."/>
            <person name="Kang W.H."/>
            <person name="Huh J.H."/>
            <person name="Kang B.C."/>
            <person name="Yang T.J."/>
            <person name="Lee Y.H."/>
            <person name="Bennetzen J.L."/>
            <person name="Choi D."/>
        </authorList>
    </citation>
    <scope>NUCLEOTIDE SEQUENCE [LARGE SCALE GENOMIC DNA]</scope>
    <source>
        <strain evidence="4">cv. CM334</strain>
    </source>
</reference>
<dbReference type="Gramene" id="PHT73285">
    <property type="protein sequence ID" value="PHT73285"/>
    <property type="gene ID" value="T459_24070"/>
</dbReference>
<dbReference type="Gene3D" id="1.10.600.10">
    <property type="entry name" value="Farnesyl Diphosphate Synthase"/>
    <property type="match status" value="1"/>
</dbReference>
<protein>
    <recommendedName>
        <fullName evidence="2">Terpene synthase metal-binding domain-containing protein</fullName>
    </recommendedName>
</protein>